<keyword evidence="2" id="KW-1185">Reference proteome</keyword>
<dbReference type="Proteomes" id="UP000823775">
    <property type="component" value="Unassembled WGS sequence"/>
</dbReference>
<reference evidence="1 2" key="1">
    <citation type="journal article" date="2021" name="BMC Genomics">
        <title>Datura genome reveals duplications of psychoactive alkaloid biosynthetic genes and high mutation rate following tissue culture.</title>
        <authorList>
            <person name="Rajewski A."/>
            <person name="Carter-House D."/>
            <person name="Stajich J."/>
            <person name="Litt A."/>
        </authorList>
    </citation>
    <scope>NUCLEOTIDE SEQUENCE [LARGE SCALE GENOMIC DNA]</scope>
    <source>
        <strain evidence="1">AR-01</strain>
    </source>
</reference>
<sequence>MPMFSIESLDIIDRDIMTVRYHDLHVSALDSITLANIEQTAVAVVDNNSRLVEISASTLAYCDEDVAAAITTLSAGDLMAYIGYWWSSRGPGWIGENEVAEEKLGRNDGTDGRGIFSVVFIMASSCSSDDESGLSRYRSGRYSFARRDAVFEAEDTLDELATEALRCKLEPDSQIFSQQGAWWNFIAMRSRIEELITRLEYIAKQKDVLGLETNKKSCYGKMCRGPSTPLILESMFYGRYAEKEELIKLLVSSCDDMAELLHFL</sequence>
<protein>
    <submittedName>
        <fullName evidence="1">Uncharacterized protein</fullName>
    </submittedName>
</protein>
<accession>A0ABS8SF60</accession>
<evidence type="ECO:0000313" key="2">
    <source>
        <dbReference type="Proteomes" id="UP000823775"/>
    </source>
</evidence>
<name>A0ABS8SF60_DATST</name>
<proteinExistence type="predicted"/>
<evidence type="ECO:0000313" key="1">
    <source>
        <dbReference type="EMBL" id="MCD7457194.1"/>
    </source>
</evidence>
<gene>
    <name evidence="1" type="ORF">HAX54_034457</name>
</gene>
<dbReference type="EMBL" id="JACEIK010000445">
    <property type="protein sequence ID" value="MCD7457194.1"/>
    <property type="molecule type" value="Genomic_DNA"/>
</dbReference>
<comment type="caution">
    <text evidence="1">The sequence shown here is derived from an EMBL/GenBank/DDBJ whole genome shotgun (WGS) entry which is preliminary data.</text>
</comment>
<organism evidence="1 2">
    <name type="scientific">Datura stramonium</name>
    <name type="common">Jimsonweed</name>
    <name type="synonym">Common thornapple</name>
    <dbReference type="NCBI Taxonomy" id="4076"/>
    <lineage>
        <taxon>Eukaryota</taxon>
        <taxon>Viridiplantae</taxon>
        <taxon>Streptophyta</taxon>
        <taxon>Embryophyta</taxon>
        <taxon>Tracheophyta</taxon>
        <taxon>Spermatophyta</taxon>
        <taxon>Magnoliopsida</taxon>
        <taxon>eudicotyledons</taxon>
        <taxon>Gunneridae</taxon>
        <taxon>Pentapetalae</taxon>
        <taxon>asterids</taxon>
        <taxon>lamiids</taxon>
        <taxon>Solanales</taxon>
        <taxon>Solanaceae</taxon>
        <taxon>Solanoideae</taxon>
        <taxon>Datureae</taxon>
        <taxon>Datura</taxon>
    </lineage>
</organism>